<organism evidence="2 3">
    <name type="scientific">Candidatus Roizmanbacteria bacterium GW2011_GWA2_32_13</name>
    <dbReference type="NCBI Taxonomy" id="1618475"/>
    <lineage>
        <taxon>Bacteria</taxon>
        <taxon>Candidatus Roizmaniibacteriota</taxon>
    </lineage>
</organism>
<dbReference type="AlphaFoldDB" id="A0A0G0B2U4"/>
<protein>
    <submittedName>
        <fullName evidence="2">Uncharacterized protein</fullName>
    </submittedName>
</protein>
<proteinExistence type="predicted"/>
<evidence type="ECO:0000313" key="3">
    <source>
        <dbReference type="Proteomes" id="UP000034349"/>
    </source>
</evidence>
<comment type="caution">
    <text evidence="2">The sequence shown here is derived from an EMBL/GenBank/DDBJ whole genome shotgun (WGS) entry which is preliminary data.</text>
</comment>
<evidence type="ECO:0000313" key="2">
    <source>
        <dbReference type="EMBL" id="KKP33165.1"/>
    </source>
</evidence>
<evidence type="ECO:0000256" key="1">
    <source>
        <dbReference type="SAM" id="MobiDB-lite"/>
    </source>
</evidence>
<dbReference type="EMBL" id="LBOK01000049">
    <property type="protein sequence ID" value="KKP33165.1"/>
    <property type="molecule type" value="Genomic_DNA"/>
</dbReference>
<gene>
    <name evidence="2" type="ORF">UR23_C0049G0007</name>
</gene>
<feature type="compositionally biased region" description="Basic and acidic residues" evidence="1">
    <location>
        <begin position="15"/>
        <end position="25"/>
    </location>
</feature>
<dbReference type="Proteomes" id="UP000034349">
    <property type="component" value="Unassembled WGS sequence"/>
</dbReference>
<sequence length="121" mass="13218">MSIGEPKPDMGSQKTPEKQEDERPRVYKVGDVILDYSGNSAGGIEVIKGELYRFEGTNEEAGVLAHSVGPHGELTGIFANMKTASEGEVANIIGAPKDADMSIHQNYKDIEEGYYKELEEL</sequence>
<name>A0A0G0B2U4_9BACT</name>
<reference evidence="2 3" key="1">
    <citation type="journal article" date="2015" name="Nature">
        <title>rRNA introns, odd ribosomes, and small enigmatic genomes across a large radiation of phyla.</title>
        <authorList>
            <person name="Brown C.T."/>
            <person name="Hug L.A."/>
            <person name="Thomas B.C."/>
            <person name="Sharon I."/>
            <person name="Castelle C.J."/>
            <person name="Singh A."/>
            <person name="Wilkins M.J."/>
            <person name="Williams K.H."/>
            <person name="Banfield J.F."/>
        </authorList>
    </citation>
    <scope>NUCLEOTIDE SEQUENCE [LARGE SCALE GENOMIC DNA]</scope>
</reference>
<accession>A0A0G0B2U4</accession>
<feature type="region of interest" description="Disordered" evidence="1">
    <location>
        <begin position="1"/>
        <end position="25"/>
    </location>
</feature>